<dbReference type="Gene3D" id="3.30.950.30">
    <property type="entry name" value="Schlafen, AAA domain"/>
    <property type="match status" value="1"/>
</dbReference>
<evidence type="ECO:0000259" key="1">
    <source>
        <dbReference type="Pfam" id="PF04326"/>
    </source>
</evidence>
<dbReference type="InterPro" id="IPR038461">
    <property type="entry name" value="Schlafen_AlbA_2_dom_sf"/>
</dbReference>
<name>A0A074LE77_9BACT</name>
<dbReference type="Proteomes" id="UP000027821">
    <property type="component" value="Unassembled WGS sequence"/>
</dbReference>
<dbReference type="Pfam" id="PF04326">
    <property type="entry name" value="SLFN_AlbA_2"/>
    <property type="match status" value="1"/>
</dbReference>
<dbReference type="RefSeq" id="WP_035078303.1">
    <property type="nucleotide sequence ID" value="NZ_JMIH01000028.1"/>
</dbReference>
<reference evidence="2 3" key="1">
    <citation type="submission" date="2014-04" db="EMBL/GenBank/DDBJ databases">
        <title>Characterization and application of a salt tolerant electro-active bacterium.</title>
        <authorList>
            <person name="Yang L."/>
            <person name="Wei S."/>
            <person name="Tay Q.X.M."/>
        </authorList>
    </citation>
    <scope>NUCLEOTIDE SEQUENCE [LARGE SCALE GENOMIC DNA]</scope>
    <source>
        <strain evidence="2 3">LY1</strain>
    </source>
</reference>
<protein>
    <submittedName>
        <fullName evidence="2">2OG-Fe(II) oxygenase</fullName>
    </submittedName>
</protein>
<accession>A0A074LE77</accession>
<dbReference type="PANTHER" id="PTHR30595">
    <property type="entry name" value="GLPR-RELATED TRANSCRIPTIONAL REPRESSOR"/>
    <property type="match status" value="1"/>
</dbReference>
<sequence length="210" mass="24093">MTLQEVTRLAKMGEGLHVEFKKKVAHPEKIVREIIAMANTEGGYLLIGIDDDGTVSGQKYIEEDIFILDKAIKSLIKPNLQPEKAILPITAKKGVAIYQIEKSNLRPHFILEDNKKKSYVRVEDRSIQASKEVWEIIKRQKHEQDVFFNYGEKETLLMKALTDQPNITLNQFAQIANLSRYMASRTLIKLVLANVLKIVPREMEDLYALK</sequence>
<dbReference type="OrthoDB" id="9810282at2"/>
<comment type="caution">
    <text evidence="2">The sequence shown here is derived from an EMBL/GenBank/DDBJ whole genome shotgun (WGS) entry which is preliminary data.</text>
</comment>
<dbReference type="InterPro" id="IPR007421">
    <property type="entry name" value="Schlafen_AlbA_2_dom"/>
</dbReference>
<organism evidence="2 3">
    <name type="scientific">Anditalea andensis</name>
    <dbReference type="NCBI Taxonomy" id="1048983"/>
    <lineage>
        <taxon>Bacteria</taxon>
        <taxon>Pseudomonadati</taxon>
        <taxon>Bacteroidota</taxon>
        <taxon>Cytophagia</taxon>
        <taxon>Cytophagales</taxon>
        <taxon>Cytophagaceae</taxon>
        <taxon>Anditalea</taxon>
    </lineage>
</organism>
<proteinExistence type="predicted"/>
<evidence type="ECO:0000313" key="2">
    <source>
        <dbReference type="EMBL" id="KEO72087.1"/>
    </source>
</evidence>
<dbReference type="STRING" id="1048983.EL17_19440"/>
<gene>
    <name evidence="2" type="ORF">EL17_19440</name>
</gene>
<evidence type="ECO:0000313" key="3">
    <source>
        <dbReference type="Proteomes" id="UP000027821"/>
    </source>
</evidence>
<dbReference type="EMBL" id="JMIH01000028">
    <property type="protein sequence ID" value="KEO72087.1"/>
    <property type="molecule type" value="Genomic_DNA"/>
</dbReference>
<keyword evidence="3" id="KW-1185">Reference proteome</keyword>
<dbReference type="PANTHER" id="PTHR30595:SF6">
    <property type="entry name" value="SCHLAFEN ALBA-2 DOMAIN-CONTAINING PROTEIN"/>
    <property type="match status" value="1"/>
</dbReference>
<dbReference type="eggNOG" id="COG2865">
    <property type="taxonomic scope" value="Bacteria"/>
</dbReference>
<dbReference type="AlphaFoldDB" id="A0A074LE77"/>
<feature type="domain" description="Schlafen AlbA-2" evidence="1">
    <location>
        <begin position="14"/>
        <end position="129"/>
    </location>
</feature>